<feature type="region of interest" description="Disordered" evidence="1">
    <location>
        <begin position="19"/>
        <end position="109"/>
    </location>
</feature>
<name>A0A9P4M290_9PEZI</name>
<evidence type="ECO:0000313" key="2">
    <source>
        <dbReference type="EMBL" id="KAF2092022.1"/>
    </source>
</evidence>
<dbReference type="AlphaFoldDB" id="A0A9P4M290"/>
<evidence type="ECO:0000256" key="1">
    <source>
        <dbReference type="SAM" id="MobiDB-lite"/>
    </source>
</evidence>
<feature type="compositionally biased region" description="Basic and acidic residues" evidence="1">
    <location>
        <begin position="74"/>
        <end position="96"/>
    </location>
</feature>
<comment type="caution">
    <text evidence="2">The sequence shown here is derived from an EMBL/GenBank/DDBJ whole genome shotgun (WGS) entry which is preliminary data.</text>
</comment>
<feature type="compositionally biased region" description="Basic residues" evidence="1">
    <location>
        <begin position="247"/>
        <end position="259"/>
    </location>
</feature>
<evidence type="ECO:0000313" key="3">
    <source>
        <dbReference type="Proteomes" id="UP000799776"/>
    </source>
</evidence>
<feature type="compositionally biased region" description="Basic and acidic residues" evidence="1">
    <location>
        <begin position="173"/>
        <end position="186"/>
    </location>
</feature>
<gene>
    <name evidence="2" type="ORF">K490DRAFT_61467</name>
</gene>
<feature type="compositionally biased region" description="Polar residues" evidence="1">
    <location>
        <begin position="47"/>
        <end position="58"/>
    </location>
</feature>
<dbReference type="Proteomes" id="UP000799776">
    <property type="component" value="Unassembled WGS sequence"/>
</dbReference>
<feature type="region of interest" description="Disordered" evidence="1">
    <location>
        <begin position="207"/>
        <end position="281"/>
    </location>
</feature>
<protein>
    <submittedName>
        <fullName evidence="2">Uncharacterized protein</fullName>
    </submittedName>
</protein>
<feature type="region of interest" description="Disordered" evidence="1">
    <location>
        <begin position="149"/>
        <end position="187"/>
    </location>
</feature>
<feature type="compositionally biased region" description="Basic and acidic residues" evidence="1">
    <location>
        <begin position="19"/>
        <end position="44"/>
    </location>
</feature>
<feature type="compositionally biased region" description="Polar residues" evidence="1">
    <location>
        <begin position="272"/>
        <end position="281"/>
    </location>
</feature>
<reference evidence="2" key="1">
    <citation type="journal article" date="2020" name="Stud. Mycol.">
        <title>101 Dothideomycetes genomes: a test case for predicting lifestyles and emergence of pathogens.</title>
        <authorList>
            <person name="Haridas S."/>
            <person name="Albert R."/>
            <person name="Binder M."/>
            <person name="Bloem J."/>
            <person name="Labutti K."/>
            <person name="Salamov A."/>
            <person name="Andreopoulos B."/>
            <person name="Baker S."/>
            <person name="Barry K."/>
            <person name="Bills G."/>
            <person name="Bluhm B."/>
            <person name="Cannon C."/>
            <person name="Castanera R."/>
            <person name="Culley D."/>
            <person name="Daum C."/>
            <person name="Ezra D."/>
            <person name="Gonzalez J."/>
            <person name="Henrissat B."/>
            <person name="Kuo A."/>
            <person name="Liang C."/>
            <person name="Lipzen A."/>
            <person name="Lutzoni F."/>
            <person name="Magnuson J."/>
            <person name="Mondo S."/>
            <person name="Nolan M."/>
            <person name="Ohm R."/>
            <person name="Pangilinan J."/>
            <person name="Park H.-J."/>
            <person name="Ramirez L."/>
            <person name="Alfaro M."/>
            <person name="Sun H."/>
            <person name="Tritt A."/>
            <person name="Yoshinaga Y."/>
            <person name="Zwiers L.-H."/>
            <person name="Turgeon B."/>
            <person name="Goodwin S."/>
            <person name="Spatafora J."/>
            <person name="Crous P."/>
            <person name="Grigoriev I."/>
        </authorList>
    </citation>
    <scope>NUCLEOTIDE SEQUENCE</scope>
    <source>
        <strain evidence="2">CBS 121410</strain>
    </source>
</reference>
<accession>A0A9P4M290</accession>
<feature type="compositionally biased region" description="Basic and acidic residues" evidence="1">
    <location>
        <begin position="207"/>
        <end position="246"/>
    </location>
</feature>
<dbReference type="EMBL" id="ML978711">
    <property type="protein sequence ID" value="KAF2092022.1"/>
    <property type="molecule type" value="Genomic_DNA"/>
</dbReference>
<proteinExistence type="predicted"/>
<sequence>MNSNKMECNKCAAPMTVRRVNDEPSAEHAHKHIGKEAKKTKDAETPVLQSRAHSQANQLLPEFSKLSLSDNEAEDKSHDLDAAHDHGHEEEIERQKATPGPQNGAGSLGDRLFHEMRKIRLTVGTEDKSVATHVAEASAAFLAAIGEIKPATDVDDEPLRENGSARGGAGGGEEPRAESEAKDRPVPRVLVQCTSCEHNYTITKKLFDRMRKGKGKTEVISEGEKEVTSEEKKEVISEGKTEVISEKKKKKKKKPKKKTPAGVEHTEGAPEGSSNGPSTIDKNYRWAMIQFQSKTVNG</sequence>
<keyword evidence="3" id="KW-1185">Reference proteome</keyword>
<organism evidence="2 3">
    <name type="scientific">Saccharata proteae CBS 121410</name>
    <dbReference type="NCBI Taxonomy" id="1314787"/>
    <lineage>
        <taxon>Eukaryota</taxon>
        <taxon>Fungi</taxon>
        <taxon>Dikarya</taxon>
        <taxon>Ascomycota</taxon>
        <taxon>Pezizomycotina</taxon>
        <taxon>Dothideomycetes</taxon>
        <taxon>Dothideomycetes incertae sedis</taxon>
        <taxon>Botryosphaeriales</taxon>
        <taxon>Saccharataceae</taxon>
        <taxon>Saccharata</taxon>
    </lineage>
</organism>